<name>A0A0K2TJ23_LEPSM</name>
<protein>
    <submittedName>
        <fullName evidence="1">Uncharacterized protein</fullName>
    </submittedName>
</protein>
<dbReference type="AlphaFoldDB" id="A0A0K2TJ23"/>
<accession>A0A0K2TJ23</accession>
<proteinExistence type="predicted"/>
<evidence type="ECO:0000313" key="1">
    <source>
        <dbReference type="EMBL" id="CDW26043.1"/>
    </source>
</evidence>
<dbReference type="EMBL" id="HACA01008682">
    <property type="protein sequence ID" value="CDW26043.1"/>
    <property type="molecule type" value="Transcribed_RNA"/>
</dbReference>
<sequence>MEEKRKERKLEEGVELKKCKSKFILRIKSRIWDPLRGFPVNVIQEYPRTSTNCDRWKPYEFILYKCIWIKR</sequence>
<organism evidence="1">
    <name type="scientific">Lepeophtheirus salmonis</name>
    <name type="common">Salmon louse</name>
    <name type="synonym">Caligus salmonis</name>
    <dbReference type="NCBI Taxonomy" id="72036"/>
    <lineage>
        <taxon>Eukaryota</taxon>
        <taxon>Metazoa</taxon>
        <taxon>Ecdysozoa</taxon>
        <taxon>Arthropoda</taxon>
        <taxon>Crustacea</taxon>
        <taxon>Multicrustacea</taxon>
        <taxon>Hexanauplia</taxon>
        <taxon>Copepoda</taxon>
        <taxon>Siphonostomatoida</taxon>
        <taxon>Caligidae</taxon>
        <taxon>Lepeophtheirus</taxon>
    </lineage>
</organism>
<reference evidence="1" key="1">
    <citation type="submission" date="2014-05" db="EMBL/GenBank/DDBJ databases">
        <authorList>
            <person name="Chronopoulou M."/>
        </authorList>
    </citation>
    <scope>NUCLEOTIDE SEQUENCE</scope>
    <source>
        <tissue evidence="1">Whole organism</tissue>
    </source>
</reference>